<dbReference type="SMART" id="SM00387">
    <property type="entry name" value="HATPase_c"/>
    <property type="match status" value="1"/>
</dbReference>
<dbReference type="RefSeq" id="WP_119314784.1">
    <property type="nucleotide sequence ID" value="NZ_QXDL01000056.1"/>
</dbReference>
<keyword evidence="5" id="KW-0547">Nucleotide-binding</keyword>
<evidence type="ECO:0000256" key="7">
    <source>
        <dbReference type="ARBA" id="ARBA00022840"/>
    </source>
</evidence>
<keyword evidence="7" id="KW-0067">ATP-binding</keyword>
<dbReference type="InterPro" id="IPR035965">
    <property type="entry name" value="PAS-like_dom_sf"/>
</dbReference>
<dbReference type="PANTHER" id="PTHR43065">
    <property type="entry name" value="SENSOR HISTIDINE KINASE"/>
    <property type="match status" value="1"/>
</dbReference>
<dbReference type="Gene3D" id="3.30.450.20">
    <property type="entry name" value="PAS domain"/>
    <property type="match status" value="1"/>
</dbReference>
<evidence type="ECO:0000256" key="5">
    <source>
        <dbReference type="ARBA" id="ARBA00022741"/>
    </source>
</evidence>
<dbReference type="InterPro" id="IPR004358">
    <property type="entry name" value="Sig_transdc_His_kin-like_C"/>
</dbReference>
<dbReference type="Proteomes" id="UP000265715">
    <property type="component" value="Unassembled WGS sequence"/>
</dbReference>
<keyword evidence="14" id="KW-1185">Reference proteome</keyword>
<gene>
    <name evidence="13" type="primary">fixL</name>
    <name evidence="13" type="ORF">Mterra_01658</name>
</gene>
<keyword evidence="3" id="KW-0597">Phosphoprotein</keyword>
<dbReference type="OrthoDB" id="9815750at2"/>
<dbReference type="InterPro" id="IPR013656">
    <property type="entry name" value="PAS_4"/>
</dbReference>
<reference evidence="13 14" key="1">
    <citation type="submission" date="2018-08" db="EMBL/GenBank/DDBJ databases">
        <title>Meiothermus terrae DSM 26712 genome sequencing project.</title>
        <authorList>
            <person name="Da Costa M.S."/>
            <person name="Albuquerque L."/>
            <person name="Raposo P."/>
            <person name="Froufe H.J.C."/>
            <person name="Barroso C.S."/>
            <person name="Egas C."/>
        </authorList>
    </citation>
    <scope>NUCLEOTIDE SEQUENCE [LARGE SCALE GENOMIC DNA]</scope>
    <source>
        <strain evidence="13 14">DSM 26712</strain>
    </source>
</reference>
<feature type="coiled-coil region" evidence="9">
    <location>
        <begin position="450"/>
        <end position="491"/>
    </location>
</feature>
<keyword evidence="9" id="KW-0175">Coiled coil</keyword>
<dbReference type="InterPro" id="IPR005467">
    <property type="entry name" value="His_kinase_dom"/>
</dbReference>
<dbReference type="SUPFAM" id="SSF47384">
    <property type="entry name" value="Homodimeric domain of signal transducing histidine kinase"/>
    <property type="match status" value="1"/>
</dbReference>
<dbReference type="Gene3D" id="3.30.565.10">
    <property type="entry name" value="Histidine kinase-like ATPase, C-terminal domain"/>
    <property type="match status" value="1"/>
</dbReference>
<evidence type="ECO:0000256" key="1">
    <source>
        <dbReference type="ARBA" id="ARBA00000085"/>
    </source>
</evidence>
<keyword evidence="10" id="KW-0472">Membrane</keyword>
<organism evidence="13 14">
    <name type="scientific">Calidithermus terrae</name>
    <dbReference type="NCBI Taxonomy" id="1408545"/>
    <lineage>
        <taxon>Bacteria</taxon>
        <taxon>Thermotogati</taxon>
        <taxon>Deinococcota</taxon>
        <taxon>Deinococci</taxon>
        <taxon>Thermales</taxon>
        <taxon>Thermaceae</taxon>
        <taxon>Calidithermus</taxon>
    </lineage>
</organism>
<dbReference type="PROSITE" id="PS50109">
    <property type="entry name" value="HIS_KIN"/>
    <property type="match status" value="1"/>
</dbReference>
<feature type="domain" description="PAS" evidence="12">
    <location>
        <begin position="279"/>
        <end position="324"/>
    </location>
</feature>
<dbReference type="SMART" id="SM00388">
    <property type="entry name" value="HisKA"/>
    <property type="match status" value="1"/>
</dbReference>
<evidence type="ECO:0000256" key="6">
    <source>
        <dbReference type="ARBA" id="ARBA00022777"/>
    </source>
</evidence>
<dbReference type="InterPro" id="IPR036097">
    <property type="entry name" value="HisK_dim/P_sf"/>
</dbReference>
<keyword evidence="10" id="KW-0812">Transmembrane</keyword>
<dbReference type="AlphaFoldDB" id="A0A399ETQ1"/>
<proteinExistence type="predicted"/>
<name>A0A399ETQ1_9DEIN</name>
<dbReference type="InterPro" id="IPR003661">
    <property type="entry name" value="HisK_dim/P_dom"/>
</dbReference>
<evidence type="ECO:0000313" key="14">
    <source>
        <dbReference type="Proteomes" id="UP000265715"/>
    </source>
</evidence>
<dbReference type="EMBL" id="QXDL01000056">
    <property type="protein sequence ID" value="RIH85611.1"/>
    <property type="molecule type" value="Genomic_DNA"/>
</dbReference>
<evidence type="ECO:0000259" key="12">
    <source>
        <dbReference type="PROSITE" id="PS50112"/>
    </source>
</evidence>
<dbReference type="SMART" id="SM00091">
    <property type="entry name" value="PAS"/>
    <property type="match status" value="1"/>
</dbReference>
<accession>A0A399ETQ1</accession>
<dbReference type="Gene3D" id="1.10.287.130">
    <property type="match status" value="1"/>
</dbReference>
<dbReference type="Pfam" id="PF00512">
    <property type="entry name" value="HisKA"/>
    <property type="match status" value="1"/>
</dbReference>
<comment type="caution">
    <text evidence="13">The sequence shown here is derived from an EMBL/GenBank/DDBJ whole genome shotgun (WGS) entry which is preliminary data.</text>
</comment>
<keyword evidence="6" id="KW-0418">Kinase</keyword>
<evidence type="ECO:0000259" key="11">
    <source>
        <dbReference type="PROSITE" id="PS50109"/>
    </source>
</evidence>
<evidence type="ECO:0000256" key="9">
    <source>
        <dbReference type="SAM" id="Coils"/>
    </source>
</evidence>
<dbReference type="Pfam" id="PF08448">
    <property type="entry name" value="PAS_4"/>
    <property type="match status" value="1"/>
</dbReference>
<protein>
    <recommendedName>
        <fullName evidence="2">histidine kinase</fullName>
        <ecNumber evidence="2">2.7.13.3</ecNumber>
    </recommendedName>
</protein>
<keyword evidence="4 13" id="KW-0808">Transferase</keyword>
<dbReference type="InterPro" id="IPR003594">
    <property type="entry name" value="HATPase_dom"/>
</dbReference>
<evidence type="ECO:0000256" key="10">
    <source>
        <dbReference type="SAM" id="Phobius"/>
    </source>
</evidence>
<evidence type="ECO:0000256" key="3">
    <source>
        <dbReference type="ARBA" id="ARBA00022553"/>
    </source>
</evidence>
<dbReference type="SUPFAM" id="SSF55785">
    <property type="entry name" value="PYP-like sensor domain (PAS domain)"/>
    <property type="match status" value="1"/>
</dbReference>
<sequence>MASPRVRGYALALLLWLGLGLALCVLWGDSAAGRVRAAFEQDVRILHRVLSQRAEQHDAVLAGLVALERAGVGTPTLASFAESMRAQYPQVAALERCTGTALVGCALLAGVGFDPPDRLQETVLEALGQASAARRRVLSSAVPVFALVESDGGETAFVLWIDAARFAALSEFTQPDSSFSLSGAGGGGVFYRLEPRRSPSALEAGLLPRFSLQKPLGSASQPFGLEAARQLRFADLPLGGMAVLLAAGAVLALLLTRFLFGVRQARLERQAAEQALQRERARAEGTVRAVSDALLTWDLGGRVTLANPAAGALLGFEAASLVGRPLAQVLRLQATLGQQPLSDYLGSFRRDPVPTELPEGTTLLDARGQARLVEGSLSPLTDEQGRVAGGVLTLRDLGPFRKRMLEALEHSERRLREHEALLAHAGRMGTLSEIAAGIAHELNQPLTAILSHAQASLRLLEEEDADLERVRRSLQSSADQARRAAQILERLRAHVARQPLRREPVDLRQVVENVRVLTEHELRERGVRLETELGGEGLEVLGDAIQIEQVLHNLLRNALEALGGVEPERRRVRVRAWREGREVRLEVRDYGPGIAPEVLPQLFNPFVSGKAGGMGLGLSLSQTLAQGMGGALEGGNAPGGGACFTLRLPARIAEEHVRP</sequence>
<evidence type="ECO:0000256" key="8">
    <source>
        <dbReference type="ARBA" id="ARBA00023012"/>
    </source>
</evidence>
<keyword evidence="10" id="KW-1133">Transmembrane helix</keyword>
<feature type="transmembrane region" description="Helical" evidence="10">
    <location>
        <begin position="238"/>
        <end position="260"/>
    </location>
</feature>
<dbReference type="InterPro" id="IPR036890">
    <property type="entry name" value="HATPase_C_sf"/>
</dbReference>
<dbReference type="EC" id="2.7.13.3" evidence="2"/>
<comment type="catalytic activity">
    <reaction evidence="1">
        <text>ATP + protein L-histidine = ADP + protein N-phospho-L-histidine.</text>
        <dbReference type="EC" id="2.7.13.3"/>
    </reaction>
</comment>
<dbReference type="PRINTS" id="PR00344">
    <property type="entry name" value="BCTRLSENSOR"/>
</dbReference>
<dbReference type="GO" id="GO:0000155">
    <property type="term" value="F:phosphorelay sensor kinase activity"/>
    <property type="evidence" value="ECO:0007669"/>
    <property type="project" value="InterPro"/>
</dbReference>
<dbReference type="PANTHER" id="PTHR43065:SF10">
    <property type="entry name" value="PEROXIDE STRESS-ACTIVATED HISTIDINE KINASE MAK3"/>
    <property type="match status" value="1"/>
</dbReference>
<dbReference type="CDD" id="cd00130">
    <property type="entry name" value="PAS"/>
    <property type="match status" value="1"/>
</dbReference>
<keyword evidence="8" id="KW-0902">Two-component regulatory system</keyword>
<dbReference type="NCBIfam" id="TIGR00229">
    <property type="entry name" value="sensory_box"/>
    <property type="match status" value="1"/>
</dbReference>
<evidence type="ECO:0000256" key="4">
    <source>
        <dbReference type="ARBA" id="ARBA00022679"/>
    </source>
</evidence>
<evidence type="ECO:0000256" key="2">
    <source>
        <dbReference type="ARBA" id="ARBA00012438"/>
    </source>
</evidence>
<dbReference type="CDD" id="cd00082">
    <property type="entry name" value="HisKA"/>
    <property type="match status" value="1"/>
</dbReference>
<feature type="domain" description="Histidine kinase" evidence="11">
    <location>
        <begin position="437"/>
        <end position="652"/>
    </location>
</feature>
<dbReference type="SUPFAM" id="SSF55874">
    <property type="entry name" value="ATPase domain of HSP90 chaperone/DNA topoisomerase II/histidine kinase"/>
    <property type="match status" value="1"/>
</dbReference>
<dbReference type="PROSITE" id="PS50112">
    <property type="entry name" value="PAS"/>
    <property type="match status" value="1"/>
</dbReference>
<evidence type="ECO:0000313" key="13">
    <source>
        <dbReference type="EMBL" id="RIH85611.1"/>
    </source>
</evidence>
<dbReference type="InterPro" id="IPR000014">
    <property type="entry name" value="PAS"/>
</dbReference>
<dbReference type="Pfam" id="PF02518">
    <property type="entry name" value="HATPase_c"/>
    <property type="match status" value="1"/>
</dbReference>
<dbReference type="GO" id="GO:0005524">
    <property type="term" value="F:ATP binding"/>
    <property type="evidence" value="ECO:0007669"/>
    <property type="project" value="UniProtKB-KW"/>
</dbReference>